<dbReference type="OrthoDB" id="7888976at2"/>
<dbReference type="Gene3D" id="1.25.10.10">
    <property type="entry name" value="Leucine-rich Repeat Variant"/>
    <property type="match status" value="1"/>
</dbReference>
<dbReference type="InterPro" id="IPR016024">
    <property type="entry name" value="ARM-type_fold"/>
</dbReference>
<gene>
    <name evidence="1" type="ORF">EOI86_15555</name>
</gene>
<dbReference type="InterPro" id="IPR011989">
    <property type="entry name" value="ARM-like"/>
</dbReference>
<evidence type="ECO:0000313" key="2">
    <source>
        <dbReference type="Proteomes" id="UP000287447"/>
    </source>
</evidence>
<name>A0A437QPZ5_9PROT</name>
<keyword evidence="2" id="KW-1185">Reference proteome</keyword>
<comment type="caution">
    <text evidence="1">The sequence shown here is derived from an EMBL/GenBank/DDBJ whole genome shotgun (WGS) entry which is preliminary data.</text>
</comment>
<dbReference type="SUPFAM" id="SSF48371">
    <property type="entry name" value="ARM repeat"/>
    <property type="match status" value="1"/>
</dbReference>
<evidence type="ECO:0000313" key="1">
    <source>
        <dbReference type="EMBL" id="RVU36598.1"/>
    </source>
</evidence>
<reference evidence="2" key="1">
    <citation type="submission" date="2019-01" db="EMBL/GenBank/DDBJ databases">
        <title>Gri0909 isolated from a small marine red alga.</title>
        <authorList>
            <person name="Kim J."/>
            <person name="Jeong S.E."/>
            <person name="Jeon C.O."/>
        </authorList>
    </citation>
    <scope>NUCLEOTIDE SEQUENCE [LARGE SCALE GENOMIC DNA]</scope>
    <source>
        <strain evidence="2">Gri0909</strain>
    </source>
</reference>
<sequence length="430" mass="46693">MKDEGQSNPPVDGDLSLLPEDLSYEQSKKLLRDSDPAVRRALARHPATRPEVLYFLAEDSSNDVRLEIANNERTPRQADLLLADDGDDEIRTALATKIARLTPALPDKDRGALYEYTMQVLEKLAQDQIVRVRQIMAEALQDVADAPHSVIQQLASDAELVVSRPVLRFSPVLTDKDLLSIINAGAAQGKLAAISERRNVSGDVADAIVGKGDDETVAVLLANGTAQIREETLDALTAKSEKIVSWHAPLVARPSLSMRSARMLAGFVADHLLAKLQAREDLEAATLEAVAEVVAERLGEANGKQDLADPEWAQDDVTEEEIEALKKAGKLTEAAIVESLEAGRKRFVEAALASLANVAREAAARIVAQRSGKALVALAWKAGMSTDVIGPLQVQLMGLPPSKIVVADDPDLWPMSEEDMDWQLDFFLKE</sequence>
<dbReference type="AlphaFoldDB" id="A0A437QPZ5"/>
<accession>A0A437QPZ5</accession>
<proteinExistence type="predicted"/>
<dbReference type="Proteomes" id="UP000287447">
    <property type="component" value="Unassembled WGS sequence"/>
</dbReference>
<dbReference type="EMBL" id="SADE01000002">
    <property type="protein sequence ID" value="RVU36598.1"/>
    <property type="molecule type" value="Genomic_DNA"/>
</dbReference>
<dbReference type="InterPro" id="IPR019285">
    <property type="entry name" value="DUF2336"/>
</dbReference>
<protein>
    <submittedName>
        <fullName evidence="1">DUF2336 domain-containing protein</fullName>
    </submittedName>
</protein>
<dbReference type="RefSeq" id="WP_127766074.1">
    <property type="nucleotide sequence ID" value="NZ_SADE01000002.1"/>
</dbReference>
<dbReference type="Pfam" id="PF10098">
    <property type="entry name" value="DUF2336"/>
    <property type="match status" value="1"/>
</dbReference>
<organism evidence="1 2">
    <name type="scientific">Hwanghaeella grinnelliae</name>
    <dbReference type="NCBI Taxonomy" id="2500179"/>
    <lineage>
        <taxon>Bacteria</taxon>
        <taxon>Pseudomonadati</taxon>
        <taxon>Pseudomonadota</taxon>
        <taxon>Alphaproteobacteria</taxon>
        <taxon>Rhodospirillales</taxon>
        <taxon>Rhodospirillaceae</taxon>
        <taxon>Hwanghaeella</taxon>
    </lineage>
</organism>